<reference evidence="3 4" key="1">
    <citation type="journal article" date="2012" name="BMC Genomics">
        <title>Tools to kill: Genome of one of the most destructive plant pathogenic fungi Macrophomina phaseolina.</title>
        <authorList>
            <person name="Islam M.S."/>
            <person name="Haque M.S."/>
            <person name="Islam M.M."/>
            <person name="Emdad E.M."/>
            <person name="Halim A."/>
            <person name="Hossen Q.M.M."/>
            <person name="Hossain M.Z."/>
            <person name="Ahmed B."/>
            <person name="Rahim S."/>
            <person name="Rahman M.S."/>
            <person name="Alam M.M."/>
            <person name="Hou S."/>
            <person name="Wan X."/>
            <person name="Saito J.A."/>
            <person name="Alam M."/>
        </authorList>
    </citation>
    <scope>NUCLEOTIDE SEQUENCE [LARGE SCALE GENOMIC DNA]</scope>
    <source>
        <strain evidence="3 4">MS6</strain>
    </source>
</reference>
<comment type="caution">
    <text evidence="3">The sequence shown here is derived from an EMBL/GenBank/DDBJ whole genome shotgun (WGS) entry which is preliminary data.</text>
</comment>
<accession>K2RZD1</accession>
<dbReference type="InterPro" id="IPR000026">
    <property type="entry name" value="N1-like"/>
</dbReference>
<dbReference type="GO" id="GO:0004521">
    <property type="term" value="F:RNA endonuclease activity"/>
    <property type="evidence" value="ECO:0007669"/>
    <property type="project" value="InterPro"/>
</dbReference>
<dbReference type="EMBL" id="AHHD01000564">
    <property type="protein sequence ID" value="EKG09840.1"/>
    <property type="molecule type" value="Genomic_DNA"/>
</dbReference>
<dbReference type="VEuPathDB" id="FungiDB:MPH_13047"/>
<dbReference type="GO" id="GO:0003723">
    <property type="term" value="F:RNA binding"/>
    <property type="evidence" value="ECO:0007669"/>
    <property type="project" value="InterPro"/>
</dbReference>
<dbReference type="SUPFAM" id="SSF53933">
    <property type="entry name" value="Microbial ribonucleases"/>
    <property type="match status" value="1"/>
</dbReference>
<dbReference type="GO" id="GO:0016787">
    <property type="term" value="F:hydrolase activity"/>
    <property type="evidence" value="ECO:0007669"/>
    <property type="project" value="UniProtKB-KW"/>
</dbReference>
<protein>
    <submittedName>
        <fullName evidence="3">Guanine-specific ribonuclease N1/T1</fullName>
    </submittedName>
</protein>
<evidence type="ECO:0000256" key="2">
    <source>
        <dbReference type="ARBA" id="ARBA00022801"/>
    </source>
</evidence>
<name>K2RZD1_MACPH</name>
<keyword evidence="2" id="KW-0378">Hydrolase</keyword>
<evidence type="ECO:0000313" key="3">
    <source>
        <dbReference type="EMBL" id="EKG09840.1"/>
    </source>
</evidence>
<dbReference type="InterPro" id="IPR016191">
    <property type="entry name" value="Ribonuclease/ribotoxin"/>
</dbReference>
<dbReference type="AlphaFoldDB" id="K2RZD1"/>
<dbReference type="InParanoid" id="K2RZD1"/>
<gene>
    <name evidence="3" type="ORF">MPH_13047</name>
</gene>
<organism evidence="3 4">
    <name type="scientific">Macrophomina phaseolina (strain MS6)</name>
    <name type="common">Charcoal rot fungus</name>
    <dbReference type="NCBI Taxonomy" id="1126212"/>
    <lineage>
        <taxon>Eukaryota</taxon>
        <taxon>Fungi</taxon>
        <taxon>Dikarya</taxon>
        <taxon>Ascomycota</taxon>
        <taxon>Pezizomycotina</taxon>
        <taxon>Dothideomycetes</taxon>
        <taxon>Dothideomycetes incertae sedis</taxon>
        <taxon>Botryosphaeriales</taxon>
        <taxon>Botryosphaeriaceae</taxon>
        <taxon>Macrophomina</taxon>
    </lineage>
</organism>
<dbReference type="Proteomes" id="UP000007129">
    <property type="component" value="Unassembled WGS sequence"/>
</dbReference>
<keyword evidence="1" id="KW-0540">Nuclease</keyword>
<sequence>MFKRILSKLDGTFISVRIYKVRIPGVVVHYTSKSFREHLRPQKANSAYHHGLFQGISNALFMVSFLVVAAVTSSVEVEETPQIDLDAASQVDLYDAPEFDLGEGTHHLETRQISGSRCGGVSYPAADVRSCIRRACNHLVSRTSVPSANPRNRFPHPYRNDEGLNLRPFGSTYFEFPLVRNGPYPGRVSPGAARCVVSWSRGTACGNQNHAGNIFHTSSGPFDLCS</sequence>
<evidence type="ECO:0000256" key="1">
    <source>
        <dbReference type="ARBA" id="ARBA00022722"/>
    </source>
</evidence>
<dbReference type="HOGENOM" id="CLU_1224976_0_0_1"/>
<evidence type="ECO:0000313" key="4">
    <source>
        <dbReference type="Proteomes" id="UP000007129"/>
    </source>
</evidence>
<dbReference type="Pfam" id="PF00545">
    <property type="entry name" value="Ribonuclease"/>
    <property type="match status" value="1"/>
</dbReference>
<dbReference type="Gene3D" id="3.10.450.30">
    <property type="entry name" value="Microbial ribonucleases"/>
    <property type="match status" value="1"/>
</dbReference>
<dbReference type="OrthoDB" id="5425539at2759"/>
<proteinExistence type="predicted"/>